<organism evidence="2">
    <name type="scientific">Riptortus pedestris</name>
    <name type="common">Bean bug</name>
    <dbReference type="NCBI Taxonomy" id="329032"/>
    <lineage>
        <taxon>Eukaryota</taxon>
        <taxon>Metazoa</taxon>
        <taxon>Ecdysozoa</taxon>
        <taxon>Arthropoda</taxon>
        <taxon>Hexapoda</taxon>
        <taxon>Insecta</taxon>
        <taxon>Pterygota</taxon>
        <taxon>Neoptera</taxon>
        <taxon>Paraneoptera</taxon>
        <taxon>Hemiptera</taxon>
        <taxon>Heteroptera</taxon>
        <taxon>Panheteroptera</taxon>
        <taxon>Pentatomomorpha</taxon>
        <taxon>Coreoidea</taxon>
        <taxon>Alydidae</taxon>
        <taxon>Riptortus</taxon>
    </lineage>
</organism>
<reference evidence="2" key="1">
    <citation type="journal article" date="2013" name="PLoS ONE">
        <title>Gene expression in gut symbiotic organ of stinkbug affected by extracellular bacterial symbiont.</title>
        <authorList>
            <person name="Futahashi R."/>
            <person name="Tanaka K."/>
            <person name="Tanahashi M."/>
            <person name="Nikoh N."/>
            <person name="Kikuchi Y."/>
            <person name="Lee B.L."/>
            <person name="Fukatsu T."/>
        </authorList>
    </citation>
    <scope>NUCLEOTIDE SEQUENCE</scope>
    <source>
        <tissue evidence="2">Midgut</tissue>
    </source>
</reference>
<dbReference type="EMBL" id="AK417114">
    <property type="protein sequence ID" value="BAN20329.1"/>
    <property type="molecule type" value="mRNA"/>
</dbReference>
<proteinExistence type="evidence at transcript level"/>
<sequence>MAIPVHLLLILSTHLYYTEAAVSLAYCGQEYCHKYYKCCDLWNTLCCPMYMECCREGNKSYCCDSPYEKKASNQNEMRKLDISLFNKFQKLSWSDLE</sequence>
<keyword evidence="1" id="KW-0732">Signal</keyword>
<evidence type="ECO:0000256" key="1">
    <source>
        <dbReference type="SAM" id="SignalP"/>
    </source>
</evidence>
<accession>R4WD14</accession>
<feature type="chain" id="PRO_5004372132" evidence="1">
    <location>
        <begin position="21"/>
        <end position="97"/>
    </location>
</feature>
<evidence type="ECO:0000313" key="2">
    <source>
        <dbReference type="EMBL" id="BAN20329.1"/>
    </source>
</evidence>
<feature type="signal peptide" evidence="1">
    <location>
        <begin position="1"/>
        <end position="20"/>
    </location>
</feature>
<name>R4WD14_RIPPE</name>
<dbReference type="AlphaFoldDB" id="R4WD14"/>
<protein>
    <submittedName>
        <fullName evidence="2">Cysteine rich secreted protein</fullName>
    </submittedName>
</protein>